<dbReference type="Proteomes" id="UP001210809">
    <property type="component" value="Unassembled WGS sequence"/>
</dbReference>
<organism evidence="1 2">
    <name type="scientific">[Eubacterium] siraeum</name>
    <dbReference type="NCBI Taxonomy" id="39492"/>
    <lineage>
        <taxon>Bacteria</taxon>
        <taxon>Bacillati</taxon>
        <taxon>Bacillota</taxon>
        <taxon>Clostridia</taxon>
        <taxon>Eubacteriales</taxon>
        <taxon>Oscillospiraceae</taxon>
        <taxon>Oscillospiraceae incertae sedis</taxon>
    </lineage>
</organism>
<protein>
    <submittedName>
        <fullName evidence="1">Uncharacterized protein</fullName>
    </submittedName>
</protein>
<evidence type="ECO:0000313" key="2">
    <source>
        <dbReference type="Proteomes" id="UP001210809"/>
    </source>
</evidence>
<dbReference type="AlphaFoldDB" id="A0AAW6D606"/>
<sequence>MSYIATKFFRFMVLLKKISQHAPKSTYQFVPLQDFSKPWTDSELYEKYNLTDEEINFIESMIRPMDLGGDNNG</sequence>
<reference evidence="1" key="1">
    <citation type="submission" date="2023-01" db="EMBL/GenBank/DDBJ databases">
        <title>Human gut microbiome strain richness.</title>
        <authorList>
            <person name="Chen-Liaw A."/>
        </authorList>
    </citation>
    <scope>NUCLEOTIDE SEQUENCE</scope>
    <source>
        <strain evidence="1">1001283st1_G1_1001283B150217_161031</strain>
    </source>
</reference>
<proteinExistence type="predicted"/>
<gene>
    <name evidence="1" type="ORF">PNE09_11265</name>
</gene>
<name>A0AAW6D606_9FIRM</name>
<accession>A0AAW6D606</accession>
<dbReference type="EMBL" id="JAQLXW010000018">
    <property type="protein sequence ID" value="MDB8004633.1"/>
    <property type="molecule type" value="Genomic_DNA"/>
</dbReference>
<evidence type="ECO:0000313" key="1">
    <source>
        <dbReference type="EMBL" id="MDB8004633.1"/>
    </source>
</evidence>
<comment type="caution">
    <text evidence="1">The sequence shown here is derived from an EMBL/GenBank/DDBJ whole genome shotgun (WGS) entry which is preliminary data.</text>
</comment>